<dbReference type="SUPFAM" id="SSF55811">
    <property type="entry name" value="Nudix"/>
    <property type="match status" value="1"/>
</dbReference>
<sequence>MFIIDEAKRQVLLIRKKRGLGAGKINGPGGKMDPGETAVECAVRETQEELGVTALNPEHHGELWFQFVDGLCMHVDVFVASQHEGEAVETPEAVPLWTSLDALPFNEMWADDVHWLGQTLVERRHFIGRFTFDDDTMLSHEVSWL</sequence>
<evidence type="ECO:0000256" key="4">
    <source>
        <dbReference type="ARBA" id="ARBA00022723"/>
    </source>
</evidence>
<dbReference type="InterPro" id="IPR003563">
    <property type="entry name" value="8ODP"/>
</dbReference>
<evidence type="ECO:0000256" key="7">
    <source>
        <dbReference type="ARBA" id="ARBA00024448"/>
    </source>
</evidence>
<evidence type="ECO:0000256" key="2">
    <source>
        <dbReference type="ARBA" id="ARBA00005582"/>
    </source>
</evidence>
<comment type="catalytic activity">
    <reaction evidence="7">
        <text>8-oxo-dATP + H2O = 8-oxo-dAMP + diphosphate + H(+)</text>
        <dbReference type="Rhea" id="RHEA:65396"/>
        <dbReference type="ChEBI" id="CHEBI:15377"/>
        <dbReference type="ChEBI" id="CHEBI:15378"/>
        <dbReference type="ChEBI" id="CHEBI:33019"/>
        <dbReference type="ChEBI" id="CHEBI:71361"/>
        <dbReference type="ChEBI" id="CHEBI:172871"/>
    </reaction>
    <physiologicalReaction direction="left-to-right" evidence="7">
        <dbReference type="Rhea" id="RHEA:65397"/>
    </physiologicalReaction>
</comment>
<dbReference type="InterPro" id="IPR020084">
    <property type="entry name" value="NUDIX_hydrolase_CS"/>
</dbReference>
<evidence type="ECO:0000256" key="19">
    <source>
        <dbReference type="ARBA" id="ARBA00048894"/>
    </source>
</evidence>
<comment type="catalytic activity">
    <reaction evidence="20">
        <text>N(6)-methyl-dATP + H2O = N(6)-methyl-dAMP + diphosphate + H(+)</text>
        <dbReference type="Rhea" id="RHEA:67604"/>
        <dbReference type="ChEBI" id="CHEBI:15377"/>
        <dbReference type="ChEBI" id="CHEBI:15378"/>
        <dbReference type="ChEBI" id="CHEBI:33019"/>
        <dbReference type="ChEBI" id="CHEBI:169976"/>
        <dbReference type="ChEBI" id="CHEBI:172872"/>
    </reaction>
    <physiologicalReaction direction="left-to-right" evidence="20">
        <dbReference type="Rhea" id="RHEA:67605"/>
    </physiologicalReaction>
</comment>
<feature type="domain" description="Nudix hydrolase" evidence="22">
    <location>
        <begin position="1"/>
        <end position="138"/>
    </location>
</feature>
<name>A0ABW0KSB0_9BACT</name>
<evidence type="ECO:0000256" key="6">
    <source>
        <dbReference type="ARBA" id="ARBA00022842"/>
    </source>
</evidence>
<dbReference type="RefSeq" id="WP_377168071.1">
    <property type="nucleotide sequence ID" value="NZ_JBHSMQ010000005.1"/>
</dbReference>
<organism evidence="23 24">
    <name type="scientific">Prosthecobacter fluviatilis</name>
    <dbReference type="NCBI Taxonomy" id="445931"/>
    <lineage>
        <taxon>Bacteria</taxon>
        <taxon>Pseudomonadati</taxon>
        <taxon>Verrucomicrobiota</taxon>
        <taxon>Verrucomicrobiia</taxon>
        <taxon>Verrucomicrobiales</taxon>
        <taxon>Verrucomicrobiaceae</taxon>
        <taxon>Prosthecobacter</taxon>
    </lineage>
</organism>
<dbReference type="InterPro" id="IPR015797">
    <property type="entry name" value="NUDIX_hydrolase-like_dom_sf"/>
</dbReference>
<protein>
    <recommendedName>
        <fullName evidence="12">Oxidized purine nucleoside triphosphate hydrolase</fullName>
        <ecNumber evidence="11">3.6.1.56</ecNumber>
    </recommendedName>
    <alternativeName>
        <fullName evidence="16">2-hydroxy-dATP diphosphatase</fullName>
    </alternativeName>
    <alternativeName>
        <fullName evidence="15">7,8-dihydro-8-oxoguanine triphosphatase</fullName>
    </alternativeName>
    <alternativeName>
        <fullName evidence="14">8-oxo-dGTPase</fullName>
    </alternativeName>
    <alternativeName>
        <fullName evidence="17">Methylated purine nucleoside triphosphate hydrolase</fullName>
    </alternativeName>
    <alternativeName>
        <fullName evidence="13">Nucleoside diphosphate-linked moiety X motif 1</fullName>
    </alternativeName>
</protein>
<evidence type="ECO:0000313" key="23">
    <source>
        <dbReference type="EMBL" id="MFC5456130.1"/>
    </source>
</evidence>
<comment type="catalytic activity">
    <reaction evidence="9">
        <text>8-oxo-dGTP + H2O = 8-oxo-dGMP + diphosphate + H(+)</text>
        <dbReference type="Rhea" id="RHEA:31575"/>
        <dbReference type="ChEBI" id="CHEBI:15377"/>
        <dbReference type="ChEBI" id="CHEBI:15378"/>
        <dbReference type="ChEBI" id="CHEBI:33019"/>
        <dbReference type="ChEBI" id="CHEBI:63224"/>
        <dbReference type="ChEBI" id="CHEBI:77896"/>
    </reaction>
    <physiologicalReaction direction="left-to-right" evidence="9">
        <dbReference type="Rhea" id="RHEA:31576"/>
    </physiologicalReaction>
</comment>
<comment type="catalytic activity">
    <reaction evidence="19">
        <text>O(6)-methyl-dGTP + H2O = O(6)-methyl-dGMP + diphosphate + H(+)</text>
        <dbReference type="Rhea" id="RHEA:67600"/>
        <dbReference type="ChEBI" id="CHEBI:15377"/>
        <dbReference type="ChEBI" id="CHEBI:15378"/>
        <dbReference type="ChEBI" id="CHEBI:33019"/>
        <dbReference type="ChEBI" id="CHEBI:169974"/>
        <dbReference type="ChEBI" id="CHEBI:169975"/>
    </reaction>
    <physiologicalReaction direction="left-to-right" evidence="19">
        <dbReference type="Rhea" id="RHEA:67601"/>
    </physiologicalReaction>
</comment>
<reference evidence="24" key="1">
    <citation type="journal article" date="2019" name="Int. J. Syst. Evol. Microbiol.">
        <title>The Global Catalogue of Microorganisms (GCM) 10K type strain sequencing project: providing services to taxonomists for standard genome sequencing and annotation.</title>
        <authorList>
            <consortium name="The Broad Institute Genomics Platform"/>
            <consortium name="The Broad Institute Genome Sequencing Center for Infectious Disease"/>
            <person name="Wu L."/>
            <person name="Ma J."/>
        </authorList>
    </citation>
    <scope>NUCLEOTIDE SEQUENCE [LARGE SCALE GENOMIC DNA]</scope>
    <source>
        <strain evidence="24">CGMCC 4.1469</strain>
    </source>
</reference>
<keyword evidence="24" id="KW-1185">Reference proteome</keyword>
<evidence type="ECO:0000256" key="1">
    <source>
        <dbReference type="ARBA" id="ARBA00001946"/>
    </source>
</evidence>
<dbReference type="Proteomes" id="UP001596052">
    <property type="component" value="Unassembled WGS sequence"/>
</dbReference>
<dbReference type="CDD" id="cd03427">
    <property type="entry name" value="NUDIX_MTH1_Nudt1"/>
    <property type="match status" value="1"/>
</dbReference>
<evidence type="ECO:0000259" key="22">
    <source>
        <dbReference type="PROSITE" id="PS51462"/>
    </source>
</evidence>
<dbReference type="EMBL" id="JBHSMQ010000005">
    <property type="protein sequence ID" value="MFC5456130.1"/>
    <property type="molecule type" value="Genomic_DNA"/>
</dbReference>
<evidence type="ECO:0000256" key="21">
    <source>
        <dbReference type="ARBA" id="ARBA00053094"/>
    </source>
</evidence>
<dbReference type="PROSITE" id="PS00893">
    <property type="entry name" value="NUDIX_BOX"/>
    <property type="match status" value="1"/>
</dbReference>
<evidence type="ECO:0000256" key="15">
    <source>
        <dbReference type="ARBA" id="ARBA00030682"/>
    </source>
</evidence>
<comment type="catalytic activity">
    <reaction evidence="8">
        <text>2-oxo-dATP + H2O = 2-oxo-dAMP + diphosphate + H(+)</text>
        <dbReference type="Rhea" id="RHEA:31583"/>
        <dbReference type="ChEBI" id="CHEBI:15377"/>
        <dbReference type="ChEBI" id="CHEBI:15378"/>
        <dbReference type="ChEBI" id="CHEBI:33019"/>
        <dbReference type="ChEBI" id="CHEBI:63212"/>
        <dbReference type="ChEBI" id="CHEBI:77897"/>
        <dbReference type="EC" id="3.6.1.56"/>
    </reaction>
    <physiologicalReaction direction="left-to-right" evidence="8">
        <dbReference type="Rhea" id="RHEA:31584"/>
    </physiologicalReaction>
</comment>
<accession>A0ABW0KSB0</accession>
<dbReference type="Pfam" id="PF00293">
    <property type="entry name" value="NUDIX"/>
    <property type="match status" value="1"/>
</dbReference>
<comment type="similarity">
    <text evidence="2">Belongs to the Nudix hydrolase family.</text>
</comment>
<evidence type="ECO:0000256" key="9">
    <source>
        <dbReference type="ARBA" id="ARBA00024486"/>
    </source>
</evidence>
<evidence type="ECO:0000313" key="24">
    <source>
        <dbReference type="Proteomes" id="UP001596052"/>
    </source>
</evidence>
<comment type="subunit">
    <text evidence="3">Monomer.</text>
</comment>
<comment type="catalytic activity">
    <reaction evidence="18">
        <text>N(6)-methyl-ATP + H2O = N(6)-methyl-AMP + diphosphate + H(+)</text>
        <dbReference type="Rhea" id="RHEA:67608"/>
        <dbReference type="ChEBI" id="CHEBI:15377"/>
        <dbReference type="ChEBI" id="CHEBI:15378"/>
        <dbReference type="ChEBI" id="CHEBI:33019"/>
        <dbReference type="ChEBI" id="CHEBI:144842"/>
        <dbReference type="ChEBI" id="CHEBI:172873"/>
    </reaction>
    <physiologicalReaction direction="left-to-right" evidence="18">
        <dbReference type="Rhea" id="RHEA:67609"/>
    </physiologicalReaction>
</comment>
<dbReference type="EC" id="3.6.1.56" evidence="11"/>
<dbReference type="PROSITE" id="PS51462">
    <property type="entry name" value="NUDIX"/>
    <property type="match status" value="1"/>
</dbReference>
<evidence type="ECO:0000256" key="13">
    <source>
        <dbReference type="ARBA" id="ARBA00029673"/>
    </source>
</evidence>
<dbReference type="PANTHER" id="PTHR43758">
    <property type="entry name" value="7,8-DIHYDRO-8-OXOGUANINE TRIPHOSPHATASE"/>
    <property type="match status" value="1"/>
</dbReference>
<keyword evidence="4" id="KW-0479">Metal-binding</keyword>
<evidence type="ECO:0000256" key="14">
    <source>
        <dbReference type="ARBA" id="ARBA00030634"/>
    </source>
</evidence>
<keyword evidence="6" id="KW-0460">Magnesium</keyword>
<comment type="caution">
    <text evidence="23">The sequence shown here is derived from an EMBL/GenBank/DDBJ whole genome shotgun (WGS) entry which is preliminary data.</text>
</comment>
<evidence type="ECO:0000256" key="10">
    <source>
        <dbReference type="ARBA" id="ARBA00024596"/>
    </source>
</evidence>
<evidence type="ECO:0000256" key="3">
    <source>
        <dbReference type="ARBA" id="ARBA00011245"/>
    </source>
</evidence>
<evidence type="ECO:0000256" key="5">
    <source>
        <dbReference type="ARBA" id="ARBA00022801"/>
    </source>
</evidence>
<keyword evidence="5" id="KW-0378">Hydrolase</keyword>
<evidence type="ECO:0000256" key="18">
    <source>
        <dbReference type="ARBA" id="ARBA00048002"/>
    </source>
</evidence>
<evidence type="ECO:0000256" key="8">
    <source>
        <dbReference type="ARBA" id="ARBA00024459"/>
    </source>
</evidence>
<dbReference type="Gene3D" id="3.90.79.10">
    <property type="entry name" value="Nucleoside Triphosphate Pyrophosphohydrolase"/>
    <property type="match status" value="1"/>
</dbReference>
<evidence type="ECO:0000256" key="11">
    <source>
        <dbReference type="ARBA" id="ARBA00026103"/>
    </source>
</evidence>
<evidence type="ECO:0000256" key="20">
    <source>
        <dbReference type="ARBA" id="ARBA00049032"/>
    </source>
</evidence>
<comment type="function">
    <text evidence="21">Oxidized purine nucleoside triphosphate hydrolase which is a prominent sanitizer of the oxidized nucleotide pool. Catalyzes the hydrolysis of 2-oxo-dATP (2-hydroxy-dATP) into 2-oxo-dAMP. Also has a significant hydrolase activity toward 2-oxo-ATP, 8-oxo-dGTP and 8-oxo-dATP. Through the hydrolysis of oxidized purine nucleoside triphosphates, prevents their incorporation into DNA and the subsequent transversions A:T to C:G and G:C to T:A. Also catalyzes the hydrolysis of methylated purine nucleoside triphosphate preventing their integration into DNA. Through this antimutagenic activity protects cells from oxidative stress.</text>
</comment>
<dbReference type="PANTHER" id="PTHR43758:SF2">
    <property type="entry name" value="OXIDIZED PURINE NUCLEOSIDE TRIPHOSPHATE HYDROLASE"/>
    <property type="match status" value="1"/>
</dbReference>
<evidence type="ECO:0000256" key="16">
    <source>
        <dbReference type="ARBA" id="ARBA00031927"/>
    </source>
</evidence>
<evidence type="ECO:0000256" key="17">
    <source>
        <dbReference type="ARBA" id="ARBA00032071"/>
    </source>
</evidence>
<dbReference type="PRINTS" id="PR01403">
    <property type="entry name" value="8OXTPHPHTASE"/>
</dbReference>
<evidence type="ECO:0000256" key="12">
    <source>
        <dbReference type="ARBA" id="ARBA00026218"/>
    </source>
</evidence>
<gene>
    <name evidence="23" type="ORF">ACFQDI_14805</name>
</gene>
<proteinExistence type="inferred from homology"/>
<comment type="cofactor">
    <cofactor evidence="1">
        <name>Mg(2+)</name>
        <dbReference type="ChEBI" id="CHEBI:18420"/>
    </cofactor>
</comment>
<comment type="catalytic activity">
    <reaction evidence="10">
        <text>2-oxo-ATP + H2O = 2-oxo-AMP + diphosphate + H(+)</text>
        <dbReference type="Rhea" id="RHEA:67392"/>
        <dbReference type="ChEBI" id="CHEBI:15377"/>
        <dbReference type="ChEBI" id="CHEBI:15378"/>
        <dbReference type="ChEBI" id="CHEBI:33019"/>
        <dbReference type="ChEBI" id="CHEBI:71395"/>
        <dbReference type="ChEBI" id="CHEBI:172878"/>
    </reaction>
    <physiologicalReaction direction="left-to-right" evidence="10">
        <dbReference type="Rhea" id="RHEA:67393"/>
    </physiologicalReaction>
</comment>
<dbReference type="InterPro" id="IPR000086">
    <property type="entry name" value="NUDIX_hydrolase_dom"/>
</dbReference>